<proteinExistence type="predicted"/>
<reference evidence="1" key="1">
    <citation type="journal article" date="2015" name="Nature">
        <title>Complex archaea that bridge the gap between prokaryotes and eukaryotes.</title>
        <authorList>
            <person name="Spang A."/>
            <person name="Saw J.H."/>
            <person name="Jorgensen S.L."/>
            <person name="Zaremba-Niedzwiedzka K."/>
            <person name="Martijn J."/>
            <person name="Lind A.E."/>
            <person name="van Eijk R."/>
            <person name="Schleper C."/>
            <person name="Guy L."/>
            <person name="Ettema T.J."/>
        </authorList>
    </citation>
    <scope>NUCLEOTIDE SEQUENCE</scope>
</reference>
<accession>A0A0F9EVS8</accession>
<dbReference type="AlphaFoldDB" id="A0A0F9EVS8"/>
<comment type="caution">
    <text evidence="1">The sequence shown here is derived from an EMBL/GenBank/DDBJ whole genome shotgun (WGS) entry which is preliminary data.</text>
</comment>
<organism evidence="1">
    <name type="scientific">marine sediment metagenome</name>
    <dbReference type="NCBI Taxonomy" id="412755"/>
    <lineage>
        <taxon>unclassified sequences</taxon>
        <taxon>metagenomes</taxon>
        <taxon>ecological metagenomes</taxon>
    </lineage>
</organism>
<name>A0A0F9EVS8_9ZZZZ</name>
<protein>
    <submittedName>
        <fullName evidence="1">Uncharacterized protein</fullName>
    </submittedName>
</protein>
<evidence type="ECO:0000313" key="1">
    <source>
        <dbReference type="EMBL" id="KKL49075.1"/>
    </source>
</evidence>
<dbReference type="EMBL" id="LAZR01033091">
    <property type="protein sequence ID" value="KKL49075.1"/>
    <property type="molecule type" value="Genomic_DNA"/>
</dbReference>
<sequence length="69" mass="8029">MNILSKSKQAKRWLETGKTLTQRQAINHFQLYRLAVVKQRLNEGHYYAIGKEIIDLNKGTGKHSIYKLS</sequence>
<gene>
    <name evidence="1" type="ORF">LCGC14_2319150</name>
</gene>